<name>A0A6M8B9I9_9CYAN</name>
<reference evidence="1 2" key="1">
    <citation type="submission" date="2020-05" db="EMBL/GenBank/DDBJ databases">
        <title>Complete genome sequence of of a novel Thermoleptolyngbya strain isolated from hot springs of Ganzi, Sichuan China.</title>
        <authorList>
            <person name="Tang J."/>
            <person name="Daroch M."/>
            <person name="Li L."/>
            <person name="Waleron K."/>
            <person name="Waleron M."/>
            <person name="Waleron M."/>
        </authorList>
    </citation>
    <scope>NUCLEOTIDE SEQUENCE [LARGE SCALE GENOMIC DNA]</scope>
    <source>
        <strain evidence="1 2">PKUAC-SCTA183</strain>
    </source>
</reference>
<dbReference type="KEGG" id="theu:HPC62_02250"/>
<proteinExistence type="predicted"/>
<organism evidence="1 2">
    <name type="scientific">Thermoleptolyngbya sichuanensis A183</name>
    <dbReference type="NCBI Taxonomy" id="2737172"/>
    <lineage>
        <taxon>Bacteria</taxon>
        <taxon>Bacillati</taxon>
        <taxon>Cyanobacteriota</taxon>
        <taxon>Cyanophyceae</taxon>
        <taxon>Oculatellales</taxon>
        <taxon>Oculatellaceae</taxon>
        <taxon>Thermoleptolyngbya</taxon>
        <taxon>Thermoleptolyngbya sichuanensis</taxon>
    </lineage>
</organism>
<evidence type="ECO:0000313" key="2">
    <source>
        <dbReference type="Proteomes" id="UP000505210"/>
    </source>
</evidence>
<dbReference type="Proteomes" id="UP000505210">
    <property type="component" value="Chromosome"/>
</dbReference>
<gene>
    <name evidence="1" type="ORF">HPC62_02250</name>
</gene>
<accession>A0A6M8B9I9</accession>
<protein>
    <submittedName>
        <fullName evidence="1">Glycogen debranching protein</fullName>
    </submittedName>
</protein>
<evidence type="ECO:0000313" key="1">
    <source>
        <dbReference type="EMBL" id="QKD81150.1"/>
    </source>
</evidence>
<keyword evidence="2" id="KW-1185">Reference proteome</keyword>
<dbReference type="AlphaFoldDB" id="A0A6M8B9I9"/>
<dbReference type="RefSeq" id="WP_172353564.1">
    <property type="nucleotide sequence ID" value="NZ_CP053661.1"/>
</dbReference>
<dbReference type="EMBL" id="CP053661">
    <property type="protein sequence ID" value="QKD81150.1"/>
    <property type="molecule type" value="Genomic_DNA"/>
</dbReference>
<sequence length="70" mass="7907">MAKTIWVNEQIDPSGLVYTCIACCDQTQAQECHHSFDSNLTPEQKASGWIARLRTVDTWEEVPVNALKLD</sequence>